<comment type="caution">
    <text evidence="1">The sequence shown here is derived from an EMBL/GenBank/DDBJ whole genome shotgun (WGS) entry which is preliminary data.</text>
</comment>
<dbReference type="Proteomes" id="UP000076630">
    <property type="component" value="Unassembled WGS sequence"/>
</dbReference>
<dbReference type="EMBL" id="LQNU01000110">
    <property type="protein sequence ID" value="KZE73449.1"/>
    <property type="molecule type" value="Genomic_DNA"/>
</dbReference>
<gene>
    <name evidence="1" type="ORF">AV926_18290</name>
</gene>
<proteinExistence type="predicted"/>
<name>A0A165Q2K5_9FLAO</name>
<reference evidence="1 2" key="1">
    <citation type="submission" date="2016-01" db="EMBL/GenBank/DDBJ databases">
        <title>Whole genome sequencing of Myroides marinus L41.</title>
        <authorList>
            <person name="Hong K.W."/>
        </authorList>
    </citation>
    <scope>NUCLEOTIDE SEQUENCE [LARGE SCALE GENOMIC DNA]</scope>
    <source>
        <strain evidence="1 2">L41</strain>
    </source>
</reference>
<evidence type="ECO:0000313" key="2">
    <source>
        <dbReference type="Proteomes" id="UP000076630"/>
    </source>
</evidence>
<accession>A0A165Q2K5</accession>
<evidence type="ECO:0000313" key="1">
    <source>
        <dbReference type="EMBL" id="KZE73449.1"/>
    </source>
</evidence>
<dbReference type="AlphaFoldDB" id="A0A165Q2K5"/>
<keyword evidence="2" id="KW-1185">Reference proteome</keyword>
<organism evidence="1 2">
    <name type="scientific">Myroides marinus</name>
    <dbReference type="NCBI Taxonomy" id="703342"/>
    <lineage>
        <taxon>Bacteria</taxon>
        <taxon>Pseudomonadati</taxon>
        <taxon>Bacteroidota</taxon>
        <taxon>Flavobacteriia</taxon>
        <taxon>Flavobacteriales</taxon>
        <taxon>Flavobacteriaceae</taxon>
        <taxon>Myroides</taxon>
    </lineage>
</organism>
<protein>
    <submittedName>
        <fullName evidence="1">Uncharacterized protein</fullName>
    </submittedName>
</protein>
<sequence length="72" mass="8129">MFKYDRSNLVKKQGAVAYFQAVGVLNPIEFNSMLLKVYVSTAHMQRQKYETFLHGATARLLSQANLGLHGAR</sequence>